<accession>A0A4Q0HGY4</accession>
<dbReference type="AlphaFoldDB" id="A0A4Q0HGY4"/>
<dbReference type="InterPro" id="IPR052521">
    <property type="entry name" value="Cell_div_SPOR-domain"/>
</dbReference>
<dbReference type="SUPFAM" id="SSF110997">
    <property type="entry name" value="Sporulation related repeat"/>
    <property type="match status" value="1"/>
</dbReference>
<dbReference type="RefSeq" id="WP_057978381.1">
    <property type="nucleotide sequence ID" value="NZ_MZZJ01000018.1"/>
</dbReference>
<reference evidence="3 4" key="1">
    <citation type="submission" date="2017-03" db="EMBL/GenBank/DDBJ databases">
        <title>Pseudomonas azotoformans: Salt tolerant bacteria having multiple plant growth promoting attributes.</title>
        <authorList>
            <person name="Srivastava A.K."/>
            <person name="Sharma A."/>
            <person name="Srivastava A.K."/>
            <person name="Jamali H."/>
            <person name="Yadav J."/>
            <person name="Srivastava R."/>
            <person name="Kashyap P.L."/>
            <person name="Chakdar H."/>
            <person name="Saxena A.K."/>
        </authorList>
    </citation>
    <scope>NUCLEOTIDE SEQUENCE [LARGE SCALE GENOMIC DNA]</scope>
    <source>
        <strain evidence="3 4">SC 14</strain>
    </source>
</reference>
<sequence length="201" mass="22070">MKGKALVFSALVVLLSGCGPSVDAVSQQAKLSVQEKLDTDENLKKYELKVRSVTAIHESGNKYKGMAEVEIDGESHQVTIDIIADGKNIFWEAKPMAFAFVLQQKPKPSQTAPIATTQDGILWSVQVASLSSETTALKMMAYLKQAGYITYLTQADGKSRIFVGPVNERGEADRIRDKLTKNHQINGFVVRYIPQPTPTAQ</sequence>
<dbReference type="GO" id="GO:0032153">
    <property type="term" value="C:cell division site"/>
    <property type="evidence" value="ECO:0007669"/>
    <property type="project" value="TreeGrafter"/>
</dbReference>
<dbReference type="Pfam" id="PF05036">
    <property type="entry name" value="SPOR"/>
    <property type="match status" value="1"/>
</dbReference>
<comment type="caution">
    <text evidence="3">The sequence shown here is derived from an EMBL/GenBank/DDBJ whole genome shotgun (WGS) entry which is preliminary data.</text>
</comment>
<dbReference type="Proteomes" id="UP000290481">
    <property type="component" value="Unassembled WGS sequence"/>
</dbReference>
<organism evidence="3 4">
    <name type="scientific">Pseudomonas azotoformans</name>
    <dbReference type="NCBI Taxonomy" id="47878"/>
    <lineage>
        <taxon>Bacteria</taxon>
        <taxon>Pseudomonadati</taxon>
        <taxon>Pseudomonadota</taxon>
        <taxon>Gammaproteobacteria</taxon>
        <taxon>Pseudomonadales</taxon>
        <taxon>Pseudomonadaceae</taxon>
        <taxon>Pseudomonas</taxon>
    </lineage>
</organism>
<dbReference type="PANTHER" id="PTHR38687">
    <property type="entry name" value="CELL DIVISION PROTEIN DEDD-RELATED"/>
    <property type="match status" value="1"/>
</dbReference>
<dbReference type="EMBL" id="MZZJ01000018">
    <property type="protein sequence ID" value="RXE46349.1"/>
    <property type="molecule type" value="Genomic_DNA"/>
</dbReference>
<proteinExistence type="predicted"/>
<dbReference type="InterPro" id="IPR036680">
    <property type="entry name" value="SPOR-like_sf"/>
</dbReference>
<feature type="signal peptide" evidence="1">
    <location>
        <begin position="1"/>
        <end position="24"/>
    </location>
</feature>
<dbReference type="PROSITE" id="PS51257">
    <property type="entry name" value="PROKAR_LIPOPROTEIN"/>
    <property type="match status" value="1"/>
</dbReference>
<dbReference type="GO" id="GO:0032506">
    <property type="term" value="P:cytokinetic process"/>
    <property type="evidence" value="ECO:0007669"/>
    <property type="project" value="TreeGrafter"/>
</dbReference>
<dbReference type="GO" id="GO:0030428">
    <property type="term" value="C:cell septum"/>
    <property type="evidence" value="ECO:0007669"/>
    <property type="project" value="TreeGrafter"/>
</dbReference>
<dbReference type="PROSITE" id="PS51724">
    <property type="entry name" value="SPOR"/>
    <property type="match status" value="1"/>
</dbReference>
<name>A0A4Q0HGY4_PSEAZ</name>
<dbReference type="Gene3D" id="3.30.70.1070">
    <property type="entry name" value="Sporulation related repeat"/>
    <property type="match status" value="1"/>
</dbReference>
<evidence type="ECO:0000313" key="4">
    <source>
        <dbReference type="Proteomes" id="UP000290481"/>
    </source>
</evidence>
<dbReference type="GO" id="GO:0042834">
    <property type="term" value="F:peptidoglycan binding"/>
    <property type="evidence" value="ECO:0007669"/>
    <property type="project" value="InterPro"/>
</dbReference>
<feature type="chain" id="PRO_5020672021" evidence="1">
    <location>
        <begin position="25"/>
        <end position="201"/>
    </location>
</feature>
<gene>
    <name evidence="3" type="ORF">B4O85_28065</name>
</gene>
<evidence type="ECO:0000259" key="2">
    <source>
        <dbReference type="PROSITE" id="PS51724"/>
    </source>
</evidence>
<evidence type="ECO:0000256" key="1">
    <source>
        <dbReference type="SAM" id="SignalP"/>
    </source>
</evidence>
<feature type="domain" description="SPOR" evidence="2">
    <location>
        <begin position="117"/>
        <end position="192"/>
    </location>
</feature>
<evidence type="ECO:0000313" key="3">
    <source>
        <dbReference type="EMBL" id="RXE46349.1"/>
    </source>
</evidence>
<keyword evidence="1" id="KW-0732">Signal</keyword>
<protein>
    <submittedName>
        <fullName evidence="3">SPOR domain-containing protein</fullName>
    </submittedName>
</protein>
<dbReference type="InterPro" id="IPR007730">
    <property type="entry name" value="SPOR-like_dom"/>
</dbReference>
<dbReference type="PANTHER" id="PTHR38687:SF1">
    <property type="entry name" value="CELL DIVISION PROTEIN DEDD"/>
    <property type="match status" value="1"/>
</dbReference>